<accession>A0A9Q0BW16</accession>
<name>A0A9Q0BW16_9MUSC</name>
<sequence>MGSGHYFWAILYFASLCSASLANNAKINFREKEKKVLDQILGAGKYDARIRPSGINGTDGPAIVRINLFVRSIMTISDIKMVSCTETEPVNSISALEIDRMFPTTTCYESLTLSLAFSLCLLIIKN</sequence>
<gene>
    <name evidence="2" type="ORF">M5D96_002173</name>
</gene>
<keyword evidence="1" id="KW-0472">Membrane</keyword>
<protein>
    <submittedName>
        <fullName evidence="2">Uncharacterized protein</fullName>
    </submittedName>
</protein>
<evidence type="ECO:0000313" key="3">
    <source>
        <dbReference type="Proteomes" id="UP001059596"/>
    </source>
</evidence>
<proteinExistence type="predicted"/>
<dbReference type="AlphaFoldDB" id="A0A9Q0BW16"/>
<dbReference type="EMBL" id="JAMKOV010000001">
    <property type="protein sequence ID" value="KAI8045980.1"/>
    <property type="molecule type" value="Genomic_DNA"/>
</dbReference>
<keyword evidence="1" id="KW-1133">Transmembrane helix</keyword>
<dbReference type="Proteomes" id="UP001059596">
    <property type="component" value="Chromosome 3R"/>
</dbReference>
<keyword evidence="1" id="KW-0812">Transmembrane</keyword>
<evidence type="ECO:0000313" key="2">
    <source>
        <dbReference type="EMBL" id="KAI8045980.1"/>
    </source>
</evidence>
<evidence type="ECO:0000256" key="1">
    <source>
        <dbReference type="SAM" id="Phobius"/>
    </source>
</evidence>
<organism evidence="2 3">
    <name type="scientific">Drosophila gunungcola</name>
    <name type="common">fruit fly</name>
    <dbReference type="NCBI Taxonomy" id="103775"/>
    <lineage>
        <taxon>Eukaryota</taxon>
        <taxon>Metazoa</taxon>
        <taxon>Ecdysozoa</taxon>
        <taxon>Arthropoda</taxon>
        <taxon>Hexapoda</taxon>
        <taxon>Insecta</taxon>
        <taxon>Pterygota</taxon>
        <taxon>Neoptera</taxon>
        <taxon>Endopterygota</taxon>
        <taxon>Diptera</taxon>
        <taxon>Brachycera</taxon>
        <taxon>Muscomorpha</taxon>
        <taxon>Ephydroidea</taxon>
        <taxon>Drosophilidae</taxon>
        <taxon>Drosophila</taxon>
        <taxon>Sophophora</taxon>
    </lineage>
</organism>
<comment type="caution">
    <text evidence="2">The sequence shown here is derived from an EMBL/GenBank/DDBJ whole genome shotgun (WGS) entry which is preliminary data.</text>
</comment>
<feature type="transmembrane region" description="Helical" evidence="1">
    <location>
        <begin position="6"/>
        <end position="25"/>
    </location>
</feature>
<keyword evidence="3" id="KW-1185">Reference proteome</keyword>
<reference evidence="2" key="1">
    <citation type="journal article" date="2023" name="Genome Biol. Evol.">
        <title>Long-read-based Genome Assembly of Drosophila gunungcola Reveals Fewer Chemosensory Genes in Flower-breeding Species.</title>
        <authorList>
            <person name="Negi A."/>
            <person name="Liao B.Y."/>
            <person name="Yeh S.D."/>
        </authorList>
    </citation>
    <scope>NUCLEOTIDE SEQUENCE</scope>
    <source>
        <strain evidence="2">Sukarami</strain>
    </source>
</reference>